<proteinExistence type="predicted"/>
<organism evidence="1 2">
    <name type="scientific">Bifidobacterium santillanense</name>
    <dbReference type="NCBI Taxonomy" id="2809028"/>
    <lineage>
        <taxon>Bacteria</taxon>
        <taxon>Bacillati</taxon>
        <taxon>Actinomycetota</taxon>
        <taxon>Actinomycetes</taxon>
        <taxon>Bifidobacteriales</taxon>
        <taxon>Bifidobacteriaceae</taxon>
        <taxon>Bifidobacterium</taxon>
    </lineage>
</organism>
<evidence type="ECO:0008006" key="3">
    <source>
        <dbReference type="Google" id="ProtNLM"/>
    </source>
</evidence>
<accession>A0ABS5UNG7</accession>
<comment type="caution">
    <text evidence="1">The sequence shown here is derived from an EMBL/GenBank/DDBJ whole genome shotgun (WGS) entry which is preliminary data.</text>
</comment>
<dbReference type="SUPFAM" id="SSF47616">
    <property type="entry name" value="GST C-terminal domain-like"/>
    <property type="match status" value="1"/>
</dbReference>
<evidence type="ECO:0000313" key="2">
    <source>
        <dbReference type="Proteomes" id="UP000773064"/>
    </source>
</evidence>
<dbReference type="PANTHER" id="PTHR32419:SF6">
    <property type="entry name" value="GLUTATHIONE S-TRANSFERASE OMEGA-LIKE 1-RELATED"/>
    <property type="match status" value="1"/>
</dbReference>
<dbReference type="EMBL" id="JAFEJS010000002">
    <property type="protein sequence ID" value="MBT1172433.1"/>
    <property type="molecule type" value="Genomic_DNA"/>
</dbReference>
<dbReference type="Proteomes" id="UP000773064">
    <property type="component" value="Unassembled WGS sequence"/>
</dbReference>
<keyword evidence="2" id="KW-1185">Reference proteome</keyword>
<protein>
    <recommendedName>
        <fullName evidence="3">Glutathione S-transferase</fullName>
    </recommendedName>
</protein>
<evidence type="ECO:0000313" key="1">
    <source>
        <dbReference type="EMBL" id="MBT1172433.1"/>
    </source>
</evidence>
<reference evidence="1 2" key="1">
    <citation type="journal article" date="2021" name="Environ. Microbiol.">
        <title>Genetic insights into the dark matter of the mammalian gut microbiota through targeted genome reconstruction.</title>
        <authorList>
            <person name="Lugli G.A."/>
            <person name="Alessandri G."/>
            <person name="Milani C."/>
            <person name="Viappiani A."/>
            <person name="Fontana F."/>
            <person name="Tarracchini C."/>
            <person name="Mancabelli L."/>
            <person name="Argentini C."/>
            <person name="Ruiz L."/>
            <person name="Margolles A."/>
            <person name="van Sinderen D."/>
            <person name="Turroni F."/>
            <person name="Ventura M."/>
        </authorList>
    </citation>
    <scope>NUCLEOTIDE SEQUENCE [LARGE SCALE GENOMIC DNA]</scope>
    <source>
        <strain evidence="1 2">MA2</strain>
    </source>
</reference>
<dbReference type="RefSeq" id="WP_214357709.1">
    <property type="nucleotide sequence ID" value="NZ_JAFEJS010000002.1"/>
</dbReference>
<sequence>MALNFASASVSLKAADVAADACGVRPAQPAVTPRPGHDKLDRPFEETTVEQTPDGAFRRQRNAFTVRFGDQPGQAPVEAGRYHVLGALGCGWNRRQRIVIRLLGLWDAFTPEIVYGRDQDGWKLTKTPGGVAEKFGYDRLNDFYRRTLGDRFTGRGTSPTVIDLTNGKVVTNNYHILSNDLETAWAPFHKQGAPDLYPQELRQEIDLLNQQLFDDINNGTYKVNFATTRGAAQAAYTIFKARLADYDFRLASRRYLFGPNFTDSDVRLFQTLESFEFGYRPGFIRALGTEDIVHVWDFPNLWAYARDLFQTPGFIDDPELFELGYVPDEDGNYTRDPFTRDEGTTPQSVKDERKAVYERWLEPAGREGLAGSPFYSGPGVGGSYELWKFGAFNNYYEA</sequence>
<dbReference type="InterPro" id="IPR036282">
    <property type="entry name" value="Glutathione-S-Trfase_C_sf"/>
</dbReference>
<dbReference type="Gene3D" id="3.40.30.10">
    <property type="entry name" value="Glutaredoxin"/>
    <property type="match status" value="1"/>
</dbReference>
<gene>
    <name evidence="1" type="ORF">JS528_03460</name>
</gene>
<dbReference type="Gene3D" id="1.20.1050.10">
    <property type="match status" value="1"/>
</dbReference>
<dbReference type="PANTHER" id="PTHR32419">
    <property type="entry name" value="GLUTATHIONYL-HYDROQUINONE REDUCTASE"/>
    <property type="match status" value="1"/>
</dbReference>
<dbReference type="InterPro" id="IPR016639">
    <property type="entry name" value="GST_Omega/GSH"/>
</dbReference>
<name>A0ABS5UNG7_9BIFI</name>